<dbReference type="Pfam" id="PF06439">
    <property type="entry name" value="3keto-disac_hyd"/>
    <property type="match status" value="1"/>
</dbReference>
<evidence type="ECO:0000256" key="1">
    <source>
        <dbReference type="SAM" id="MobiDB-lite"/>
    </source>
</evidence>
<feature type="compositionally biased region" description="Polar residues" evidence="1">
    <location>
        <begin position="1"/>
        <end position="24"/>
    </location>
</feature>
<feature type="region of interest" description="Disordered" evidence="1">
    <location>
        <begin position="127"/>
        <end position="158"/>
    </location>
</feature>
<keyword evidence="2" id="KW-0472">Membrane</keyword>
<feature type="compositionally biased region" description="Polar residues" evidence="1">
    <location>
        <begin position="142"/>
        <end position="151"/>
    </location>
</feature>
<feature type="region of interest" description="Disordered" evidence="1">
    <location>
        <begin position="1"/>
        <end position="105"/>
    </location>
</feature>
<protein>
    <recommendedName>
        <fullName evidence="3">3-keto-alpha-glucoside-1,2-lyase/3-keto-2-hydroxy-glucal hydratase domain-containing protein</fullName>
    </recommendedName>
</protein>
<feature type="domain" description="3-keto-alpha-glucoside-1,2-lyase/3-keto-2-hydroxy-glucal hydratase" evidence="3">
    <location>
        <begin position="308"/>
        <end position="470"/>
    </location>
</feature>
<proteinExistence type="predicted"/>
<dbReference type="InterPro" id="IPR010496">
    <property type="entry name" value="AL/BT2_dom"/>
</dbReference>
<dbReference type="AlphaFoldDB" id="A0A402AID6"/>
<evidence type="ECO:0000313" key="5">
    <source>
        <dbReference type="Proteomes" id="UP000287188"/>
    </source>
</evidence>
<dbReference type="Gene3D" id="2.60.120.560">
    <property type="entry name" value="Exo-inulinase, domain 1"/>
    <property type="match status" value="1"/>
</dbReference>
<evidence type="ECO:0000256" key="2">
    <source>
        <dbReference type="SAM" id="Phobius"/>
    </source>
</evidence>
<keyword evidence="2" id="KW-0812">Transmembrane</keyword>
<dbReference type="Proteomes" id="UP000287188">
    <property type="component" value="Unassembled WGS sequence"/>
</dbReference>
<feature type="compositionally biased region" description="Polar residues" evidence="1">
    <location>
        <begin position="72"/>
        <end position="101"/>
    </location>
</feature>
<feature type="transmembrane region" description="Helical" evidence="2">
    <location>
        <begin position="217"/>
        <end position="238"/>
    </location>
</feature>
<comment type="caution">
    <text evidence="4">The sequence shown here is derived from an EMBL/GenBank/DDBJ whole genome shotgun (WGS) entry which is preliminary data.</text>
</comment>
<keyword evidence="5" id="KW-1185">Reference proteome</keyword>
<accession>A0A402AID6</accession>
<gene>
    <name evidence="4" type="ORF">KDK_26660</name>
</gene>
<keyword evidence="2" id="KW-1133">Transmembrane helix</keyword>
<sequence>MPIFPTEQQSARLSTPGQAAQQNKYFFPDEQSARQLPQGARSQNNLPLFPIERSPRGQLPQASVSAYPGQASPRTHQDNQFSQGNLPSFTAGQPTPTNMTPASLPKLPTGARPISQGSPVLQAAMQQASVDNANAAEKKQESSNQASNTSFAGAATPPITRTSLEQPARISQPLNTLNSLKTANLRNQEIEAKFAFNVEKKSEQPAGIMSLLRPRTILVLAVVLVIIIASTIGIAVLANNNTAQQVALEQTNATATSVSSQATATTTIARENARATQTAQVKAERADPYVTDNTSTLILDDPLTDNRNGWQEGADSTNITAGQCTFKGQSYTVNAPALEPTVCFQNKQTYSNFAYQVDMTITNIGQSFSGAGIVFRGNNDTKGYYFFEIYGSGNYSLQKCIGGVGCANPMDGYKLGKPPLTTFKQGLNMTNTLAVVADGNSITLYVNKEKVSTVTDQIGTPYDTGDIGVMATGGNDTGIDATTNTPTSVIFSHAKVWNLQK</sequence>
<name>A0A402AID6_9CHLR</name>
<reference evidence="5" key="1">
    <citation type="submission" date="2018-12" db="EMBL/GenBank/DDBJ databases">
        <title>Tengunoibacter tsumagoiensis gen. nov., sp. nov., Dictyobacter kobayashii sp. nov., D. alpinus sp. nov., and D. joshuensis sp. nov. and description of Dictyobacteraceae fam. nov. within the order Ktedonobacterales isolated from Tengu-no-mugimeshi.</title>
        <authorList>
            <person name="Wang C.M."/>
            <person name="Zheng Y."/>
            <person name="Sakai Y."/>
            <person name="Toyoda A."/>
            <person name="Minakuchi Y."/>
            <person name="Abe K."/>
            <person name="Yokota A."/>
            <person name="Yabe S."/>
        </authorList>
    </citation>
    <scope>NUCLEOTIDE SEQUENCE [LARGE SCALE GENOMIC DNA]</scope>
    <source>
        <strain evidence="5">Uno11</strain>
    </source>
</reference>
<evidence type="ECO:0000313" key="4">
    <source>
        <dbReference type="EMBL" id="GCE18866.1"/>
    </source>
</evidence>
<dbReference type="EMBL" id="BIFS01000001">
    <property type="protein sequence ID" value="GCE18866.1"/>
    <property type="molecule type" value="Genomic_DNA"/>
</dbReference>
<organism evidence="4 5">
    <name type="scientific">Dictyobacter kobayashii</name>
    <dbReference type="NCBI Taxonomy" id="2014872"/>
    <lineage>
        <taxon>Bacteria</taxon>
        <taxon>Bacillati</taxon>
        <taxon>Chloroflexota</taxon>
        <taxon>Ktedonobacteria</taxon>
        <taxon>Ktedonobacterales</taxon>
        <taxon>Dictyobacteraceae</taxon>
        <taxon>Dictyobacter</taxon>
    </lineage>
</organism>
<evidence type="ECO:0000259" key="3">
    <source>
        <dbReference type="Pfam" id="PF06439"/>
    </source>
</evidence>